<dbReference type="Proteomes" id="UP000397656">
    <property type="component" value="Chromosome 1"/>
</dbReference>
<reference evidence="8 9" key="1">
    <citation type="submission" date="2020-10" db="EMBL/GenBank/DDBJ databases">
        <title>Complete genome sequence of Cupriavidus basilensis CCUG 49340T.</title>
        <authorList>
            <person name="Salva-Serra F."/>
            <person name="Donoso R.A."/>
            <person name="Cho K.H."/>
            <person name="Yoo J.A."/>
            <person name="Lee K."/>
            <person name="Yoon S.-H."/>
            <person name="Perez-Pantoja D."/>
            <person name="Moore E.R.B."/>
        </authorList>
    </citation>
    <scope>NUCLEOTIDE SEQUENCE [LARGE SCALE GENOMIC DNA]</scope>
    <source>
        <strain evidence="9">CCUG 49340</strain>
    </source>
</reference>
<sequence>MARRRRTVGVSSAAIPDLLGQPQLEFVRLSGHEGLSELFTYKVDLRAVSPAAKQFLAEADPDDMIGREMTVTIELDGMGTGLLGGVGAGQREITGVISEIEQVGGAAENRLYRFTLRPWLWLATQTSDFKPFQKRTVIEILDEVLADYPFSVEKRLDVSIYPKLVWEVQSGETDAHFIQRLTEEYGITYFFEHDGGHHRLILASETGAYRSFPSEAYHTLPIYPHGFKVDQEHLVRLDPVNRLRTGKVTLKDYDFRKPRADLTTDNSQPRETGFADFERYEYPGDYVEPAVGDMRARIRMEERRARGRRVRGVGALRGVAPGCTYMVSNHGNPALNREYLVTSTTFDLEDVGGESGSRQRFACRVAFEGHPTDEVFRPPRTVGKPRVAGLQRAVVTGPKNQEIWCDEHGSVNIQFEWDRYGKHDENSSPWIRVVNGWSGEQFGAMHIPRIGQEVIVAFLNGDPDCPLIVGRAPNQLNMPPWALPGQHALSGIRSKELFGERHNHLLMDDTQDQIQAQLSSDHQASQLNLGYLTGVPDNAGRKDKRGEGFDLRTDGHGAVRGGKGLFFTAEGQAAAVGGHLSRDEFIRCMEAALEAARSLGDYGHAHEGLAADTEPQARLTQAVKEWHAGANNHQDAPGEGGQPLIGAYAPAGMAFATPRVLTTYAGKHIDTVSRLNQHLTAGQRFIVNAGQGISSFAHSGDIRTLAHKGNVMTQAQGGSVMTNALNDITMTATHGAILLNAKASITFMSGNAGIRIADGCVDVFGPTRVHLNTGDFDVPGAQSIHGALPRFEAADTGRLFRLVRPLDNQPVANMPYRIVKADGSVVTGVSNAKGETDLYASDAAEALSITFGKGPSGDGGPVAVQMPQAGANGEGTERA</sequence>
<dbReference type="PANTHER" id="PTHR32305">
    <property type="match status" value="1"/>
</dbReference>
<dbReference type="InterPro" id="IPR018769">
    <property type="entry name" value="VgrG2_DUF2345"/>
</dbReference>
<dbReference type="EMBL" id="CP062803">
    <property type="protein sequence ID" value="QOT77195.1"/>
    <property type="molecule type" value="Genomic_DNA"/>
</dbReference>
<dbReference type="Pfam" id="PF13296">
    <property type="entry name" value="T6SS_Vgr"/>
    <property type="match status" value="1"/>
</dbReference>
<feature type="compositionally biased region" description="Basic and acidic residues" evidence="4">
    <location>
        <begin position="539"/>
        <end position="554"/>
    </location>
</feature>
<evidence type="ECO:0000313" key="9">
    <source>
        <dbReference type="Proteomes" id="UP000397656"/>
    </source>
</evidence>
<evidence type="ECO:0000256" key="2">
    <source>
        <dbReference type="ARBA" id="ARBA00005558"/>
    </source>
</evidence>
<dbReference type="NCBIfam" id="TIGR03361">
    <property type="entry name" value="VI_Rhs_Vgr"/>
    <property type="match status" value="1"/>
</dbReference>
<evidence type="ECO:0000256" key="3">
    <source>
        <dbReference type="ARBA" id="ARBA00022525"/>
    </source>
</evidence>
<gene>
    <name evidence="8" type="primary">tssI</name>
    <name evidence="8" type="ORF">F7R26_003685</name>
</gene>
<dbReference type="SUPFAM" id="SSF69255">
    <property type="entry name" value="gp5 N-terminal domain-like"/>
    <property type="match status" value="1"/>
</dbReference>
<dbReference type="Pfam" id="PF04717">
    <property type="entry name" value="Phage_base_V"/>
    <property type="match status" value="1"/>
</dbReference>
<dbReference type="Gene3D" id="3.55.50.10">
    <property type="entry name" value="Baseplate protein-like domains"/>
    <property type="match status" value="1"/>
</dbReference>
<feature type="domain" description="Gp5/Type VI secretion system Vgr protein OB-fold" evidence="5">
    <location>
        <begin position="413"/>
        <end position="470"/>
    </location>
</feature>
<evidence type="ECO:0000256" key="4">
    <source>
        <dbReference type="SAM" id="MobiDB-lite"/>
    </source>
</evidence>
<dbReference type="AlphaFoldDB" id="A0A643FPV2"/>
<comment type="similarity">
    <text evidence="2">Belongs to the VgrG protein family.</text>
</comment>
<dbReference type="GeneID" id="98399990"/>
<organism evidence="8 9">
    <name type="scientific">Cupriavidus basilensis</name>
    <dbReference type="NCBI Taxonomy" id="68895"/>
    <lineage>
        <taxon>Bacteria</taxon>
        <taxon>Pseudomonadati</taxon>
        <taxon>Pseudomonadota</taxon>
        <taxon>Betaproteobacteria</taxon>
        <taxon>Burkholderiales</taxon>
        <taxon>Burkholderiaceae</taxon>
        <taxon>Cupriavidus</taxon>
    </lineage>
</organism>
<dbReference type="InterPro" id="IPR050708">
    <property type="entry name" value="T6SS_VgrG/RHS"/>
</dbReference>
<evidence type="ECO:0000313" key="8">
    <source>
        <dbReference type="EMBL" id="QOT77195.1"/>
    </source>
</evidence>
<dbReference type="InterPro" id="IPR017847">
    <property type="entry name" value="T6SS_RhsGE_Vgr_subset"/>
</dbReference>
<evidence type="ECO:0000256" key="1">
    <source>
        <dbReference type="ARBA" id="ARBA00004613"/>
    </source>
</evidence>
<feature type="domain" description="DUF2345" evidence="6">
    <location>
        <begin position="635"/>
        <end position="782"/>
    </location>
</feature>
<keyword evidence="3" id="KW-0964">Secreted</keyword>
<dbReference type="InterPro" id="IPR006531">
    <property type="entry name" value="Gp5/Vgr_OB"/>
</dbReference>
<feature type="domain" description="Putative type VI secretion system Rhs element associated Vgr" evidence="7">
    <location>
        <begin position="495"/>
        <end position="602"/>
    </location>
</feature>
<dbReference type="SUPFAM" id="SSF69279">
    <property type="entry name" value="Phage tail proteins"/>
    <property type="match status" value="2"/>
</dbReference>
<dbReference type="RefSeq" id="WP_150988720.1">
    <property type="nucleotide sequence ID" value="NZ_CP062803.1"/>
</dbReference>
<evidence type="ECO:0000259" key="5">
    <source>
        <dbReference type="Pfam" id="PF04717"/>
    </source>
</evidence>
<dbReference type="PANTHER" id="PTHR32305:SF15">
    <property type="entry name" value="PROTEIN RHSA-RELATED"/>
    <property type="match status" value="1"/>
</dbReference>
<name>A0A643FPV2_9BURK</name>
<proteinExistence type="inferred from homology"/>
<dbReference type="InterPro" id="IPR037026">
    <property type="entry name" value="Vgr_OB-fold_dom_sf"/>
</dbReference>
<dbReference type="Pfam" id="PF10106">
    <property type="entry name" value="DUF2345"/>
    <property type="match status" value="1"/>
</dbReference>
<evidence type="ECO:0000259" key="7">
    <source>
        <dbReference type="Pfam" id="PF13296"/>
    </source>
</evidence>
<feature type="region of interest" description="Disordered" evidence="4">
    <location>
        <begin position="532"/>
        <end position="554"/>
    </location>
</feature>
<dbReference type="InterPro" id="IPR006533">
    <property type="entry name" value="T6SS_Vgr_RhsGE"/>
</dbReference>
<dbReference type="Gene3D" id="4.10.220.110">
    <property type="match status" value="1"/>
</dbReference>
<dbReference type="GO" id="GO:0005576">
    <property type="term" value="C:extracellular region"/>
    <property type="evidence" value="ECO:0007669"/>
    <property type="project" value="UniProtKB-SubCell"/>
</dbReference>
<comment type="subcellular location">
    <subcellularLocation>
        <location evidence="1">Secreted</location>
    </subcellularLocation>
</comment>
<dbReference type="Gene3D" id="2.30.110.50">
    <property type="match status" value="1"/>
</dbReference>
<feature type="region of interest" description="Disordered" evidence="4">
    <location>
        <begin position="854"/>
        <end position="879"/>
    </location>
</feature>
<protein>
    <submittedName>
        <fullName evidence="8">Type VI secretion system tip protein VgrG</fullName>
    </submittedName>
</protein>
<dbReference type="InterPro" id="IPR028244">
    <property type="entry name" value="T6SS_Rhs_Vgr_dom"/>
</dbReference>
<evidence type="ECO:0000259" key="6">
    <source>
        <dbReference type="Pfam" id="PF10106"/>
    </source>
</evidence>
<dbReference type="SUPFAM" id="SSF69349">
    <property type="entry name" value="Phage fibre proteins"/>
    <property type="match status" value="1"/>
</dbReference>
<dbReference type="Pfam" id="PF05954">
    <property type="entry name" value="Phage_GPD"/>
    <property type="match status" value="1"/>
</dbReference>
<dbReference type="NCBIfam" id="TIGR01646">
    <property type="entry name" value="vgr_GE"/>
    <property type="match status" value="1"/>
</dbReference>
<accession>A0A643FPV2</accession>
<dbReference type="Gene3D" id="2.40.50.230">
    <property type="entry name" value="Gp5 N-terminal domain"/>
    <property type="match status" value="1"/>
</dbReference>